<evidence type="ECO:0000313" key="2">
    <source>
        <dbReference type="Proteomes" id="UP001497602"/>
    </source>
</evidence>
<reference evidence="1 2" key="1">
    <citation type="submission" date="2024-05" db="EMBL/GenBank/DDBJ databases">
        <authorList>
            <person name="Duchaud E."/>
        </authorList>
    </citation>
    <scope>NUCLEOTIDE SEQUENCE [LARGE SCALE GENOMIC DNA]</scope>
    <source>
        <strain evidence="1">Ena-SAMPLE-TAB-13-05-2024-13:56:06:370-140305</strain>
    </source>
</reference>
<sequence length="243" mass="27431">MNVNNLPVEYEIINPNKSMEKSIKNISDEELKKELKRRETEKQEERAAYKETVSETVPQLFLSLQAVSNTLSNCKTAIFKDINNLLSLKNSIYGIKDNQQTHTFSTENGESITIGYRVTDGWDETVGTGITMLNEFLSSLANSEETEKLVKTINRLLKKDNKGNLKANRVIEIKQLADDFGNAKFSDAMDIIIKAYKPVKSSYFIEASYIDKTGEKVSLPLSISSASFINKDSLDLSHFNQKL</sequence>
<proteinExistence type="predicted"/>
<comment type="caution">
    <text evidence="1">The sequence shown here is derived from an EMBL/GenBank/DDBJ whole genome shotgun (WGS) entry which is preliminary data.</text>
</comment>
<dbReference type="RefSeq" id="WP_348739794.1">
    <property type="nucleotide sequence ID" value="NZ_CAXJRC010000043.1"/>
</dbReference>
<evidence type="ECO:0000313" key="1">
    <source>
        <dbReference type="EMBL" id="CAL2108212.1"/>
    </source>
</evidence>
<organism evidence="1 2">
    <name type="scientific">Tenacibaculum vairaonense</name>
    <dbReference type="NCBI Taxonomy" id="3137860"/>
    <lineage>
        <taxon>Bacteria</taxon>
        <taxon>Pseudomonadati</taxon>
        <taxon>Bacteroidota</taxon>
        <taxon>Flavobacteriia</taxon>
        <taxon>Flavobacteriales</taxon>
        <taxon>Flavobacteriaceae</taxon>
        <taxon>Tenacibaculum</taxon>
    </lineage>
</organism>
<keyword evidence="2" id="KW-1185">Reference proteome</keyword>
<dbReference type="EMBL" id="CAXJRC010000043">
    <property type="protein sequence ID" value="CAL2108212.1"/>
    <property type="molecule type" value="Genomic_DNA"/>
</dbReference>
<protein>
    <submittedName>
        <fullName evidence="1">DUF3164 family protein</fullName>
    </submittedName>
</protein>
<dbReference type="Pfam" id="PF11363">
    <property type="entry name" value="DUF3164"/>
    <property type="match status" value="1"/>
</dbReference>
<accession>A0ABP1FJ63</accession>
<gene>
    <name evidence="1" type="ORF">T190115A13A_60207</name>
</gene>
<name>A0ABP1FJ63_9FLAO</name>
<dbReference type="Proteomes" id="UP001497602">
    <property type="component" value="Unassembled WGS sequence"/>
</dbReference>
<dbReference type="InterPro" id="IPR021505">
    <property type="entry name" value="Phage_B3_Orf6"/>
</dbReference>